<keyword evidence="1" id="KW-0472">Membrane</keyword>
<reference evidence="3" key="1">
    <citation type="submission" date="2015-01" db="EMBL/GenBank/DDBJ databases">
        <authorList>
            <person name="Aslett A.Martin."/>
            <person name="De Silva Nishadi"/>
        </authorList>
    </citation>
    <scope>NUCLEOTIDE SEQUENCE [LARGE SCALE GENOMIC DNA]</scope>
    <source>
        <strain evidence="3">UMC4404</strain>
    </source>
</reference>
<sequence length="113" mass="13471">MFKLVFGIFFIVLGLYFIYLGLKLQRTKDLGLIKNKMVNIDKIKDKDGYIRFNFKLHIVIGTIYTIQGILCILSRYFVSVDNLYSFMNIFVIITIFIYTYKVIFKAPKFKKYH</sequence>
<dbReference type="RefSeq" id="WP_057558312.1">
    <property type="nucleotide sequence ID" value="NZ_CDNY01000003.1"/>
</dbReference>
<evidence type="ECO:0008006" key="4">
    <source>
        <dbReference type="Google" id="ProtNLM"/>
    </source>
</evidence>
<organism evidence="2 3">
    <name type="scientific">Paraclostridium sordellii</name>
    <name type="common">Clostridium sordellii</name>
    <dbReference type="NCBI Taxonomy" id="1505"/>
    <lineage>
        <taxon>Bacteria</taxon>
        <taxon>Bacillati</taxon>
        <taxon>Bacillota</taxon>
        <taxon>Clostridia</taxon>
        <taxon>Peptostreptococcales</taxon>
        <taxon>Peptostreptococcaceae</taxon>
        <taxon>Paraclostridium</taxon>
    </lineage>
</organism>
<comment type="caution">
    <text evidence="2">The sequence shown here is derived from an EMBL/GenBank/DDBJ whole genome shotgun (WGS) entry which is preliminary data.</text>
</comment>
<name>A0A9P1KZV0_PARSO</name>
<evidence type="ECO:0000313" key="3">
    <source>
        <dbReference type="Proteomes" id="UP000049685"/>
    </source>
</evidence>
<feature type="transmembrane region" description="Helical" evidence="1">
    <location>
        <begin position="56"/>
        <end position="77"/>
    </location>
</feature>
<proteinExistence type="predicted"/>
<dbReference type="Proteomes" id="UP000049685">
    <property type="component" value="Unassembled WGS sequence"/>
</dbReference>
<dbReference type="EMBL" id="CDNY01000003">
    <property type="protein sequence ID" value="CEO33164.1"/>
    <property type="molecule type" value="Genomic_DNA"/>
</dbReference>
<keyword evidence="1" id="KW-0812">Transmembrane</keyword>
<feature type="transmembrane region" description="Helical" evidence="1">
    <location>
        <begin position="83"/>
        <end position="103"/>
    </location>
</feature>
<gene>
    <name evidence="2" type="ORF">UMC4404_11441</name>
</gene>
<dbReference type="AlphaFoldDB" id="A0A9P1KZV0"/>
<evidence type="ECO:0000313" key="2">
    <source>
        <dbReference type="EMBL" id="CEO33164.1"/>
    </source>
</evidence>
<keyword evidence="1" id="KW-1133">Transmembrane helix</keyword>
<feature type="transmembrane region" description="Helical" evidence="1">
    <location>
        <begin position="6"/>
        <end position="22"/>
    </location>
</feature>
<evidence type="ECO:0000256" key="1">
    <source>
        <dbReference type="SAM" id="Phobius"/>
    </source>
</evidence>
<accession>A0A9P1KZV0</accession>
<protein>
    <recommendedName>
        <fullName evidence="4">DUF3784 domain-containing protein</fullName>
    </recommendedName>
</protein>